<dbReference type="CDD" id="cd02869">
    <property type="entry name" value="PseudoU_synth_RluA_like"/>
    <property type="match status" value="1"/>
</dbReference>
<evidence type="ECO:0000256" key="1">
    <source>
        <dbReference type="ARBA" id="ARBA00000073"/>
    </source>
</evidence>
<dbReference type="GO" id="GO:0000455">
    <property type="term" value="P:enzyme-directed rRNA pseudouridine synthesis"/>
    <property type="evidence" value="ECO:0007669"/>
    <property type="project" value="TreeGrafter"/>
</dbReference>
<reference evidence="6" key="1">
    <citation type="journal article" date="2021" name="PeerJ">
        <title>Extensive microbial diversity within the chicken gut microbiome revealed by metagenomics and culture.</title>
        <authorList>
            <person name="Gilroy R."/>
            <person name="Ravi A."/>
            <person name="Getino M."/>
            <person name="Pursley I."/>
            <person name="Horton D.L."/>
            <person name="Alikhan N.F."/>
            <person name="Baker D."/>
            <person name="Gharbi K."/>
            <person name="Hall N."/>
            <person name="Watson M."/>
            <person name="Adriaenssens E.M."/>
            <person name="Foster-Nyarko E."/>
            <person name="Jarju S."/>
            <person name="Secka A."/>
            <person name="Antonio M."/>
            <person name="Oren A."/>
            <person name="Chaudhuri R.R."/>
            <person name="La Ragione R."/>
            <person name="Hildebrand F."/>
            <person name="Pallen M.J."/>
        </authorList>
    </citation>
    <scope>NUCLEOTIDE SEQUENCE</scope>
    <source>
        <strain evidence="6">CHK183-5548</strain>
    </source>
</reference>
<dbReference type="Pfam" id="PF00849">
    <property type="entry name" value="PseudoU_synth_2"/>
    <property type="match status" value="1"/>
</dbReference>
<evidence type="ECO:0000313" key="6">
    <source>
        <dbReference type="EMBL" id="HJC46832.1"/>
    </source>
</evidence>
<sequence length="307" mass="34179">MTRTLEYLIEETAADMTAEQYLKKIGCSRNVLSRLKAAPDGIQVDGTAVFASRRLSPGEHLTLHLPEDPPSEKLDPVFMDLDIVYEDEDLLVINKAAGVPVHPSQGNHGNTLANGLAWYFKEKGEPFVYRAVNCLDRDTTGLMIAAKNMFAASVLSSMAAARQIRREYLAIVLGKPEESGTIDAPIGRKAGSIIERTVDFSSGERAVTHYRRVLYRPDLDASLVRLRLETGRTHQIRVHMAYIGHPLPGDFLYCPDYSLIRRQALHSHQLTFLHPVTKKELHFEAPLPDDMRFISADTAAAGPFSLN</sequence>
<keyword evidence="4" id="KW-0413">Isomerase</keyword>
<feature type="domain" description="Pseudouridine synthase RsuA/RluA-like" evidence="5">
    <location>
        <begin position="89"/>
        <end position="241"/>
    </location>
</feature>
<proteinExistence type="inferred from homology"/>
<dbReference type="EC" id="5.4.99.-" evidence="4"/>
<dbReference type="EMBL" id="DWWL01000010">
    <property type="protein sequence ID" value="HJC46832.1"/>
    <property type="molecule type" value="Genomic_DNA"/>
</dbReference>
<dbReference type="PANTHER" id="PTHR21600">
    <property type="entry name" value="MITOCHONDRIAL RNA PSEUDOURIDINE SYNTHASE"/>
    <property type="match status" value="1"/>
</dbReference>
<evidence type="ECO:0000256" key="4">
    <source>
        <dbReference type="RuleBase" id="RU362028"/>
    </source>
</evidence>
<dbReference type="GO" id="GO:0140098">
    <property type="term" value="F:catalytic activity, acting on RNA"/>
    <property type="evidence" value="ECO:0007669"/>
    <property type="project" value="UniProtKB-ARBA"/>
</dbReference>
<comment type="function">
    <text evidence="4">Responsible for synthesis of pseudouridine from uracil.</text>
</comment>
<evidence type="ECO:0000259" key="5">
    <source>
        <dbReference type="Pfam" id="PF00849"/>
    </source>
</evidence>
<dbReference type="SUPFAM" id="SSF55120">
    <property type="entry name" value="Pseudouridine synthase"/>
    <property type="match status" value="1"/>
</dbReference>
<dbReference type="AlphaFoldDB" id="A0A9D2P9V3"/>
<comment type="catalytic activity">
    <reaction evidence="1 4">
        <text>a uridine in RNA = a pseudouridine in RNA</text>
        <dbReference type="Rhea" id="RHEA:48348"/>
        <dbReference type="Rhea" id="RHEA-COMP:12068"/>
        <dbReference type="Rhea" id="RHEA-COMP:12069"/>
        <dbReference type="ChEBI" id="CHEBI:65314"/>
        <dbReference type="ChEBI" id="CHEBI:65315"/>
    </reaction>
</comment>
<comment type="similarity">
    <text evidence="2 4">Belongs to the pseudouridine synthase RluA family.</text>
</comment>
<reference evidence="6" key="2">
    <citation type="submission" date="2021-04" db="EMBL/GenBank/DDBJ databases">
        <authorList>
            <person name="Gilroy R."/>
        </authorList>
    </citation>
    <scope>NUCLEOTIDE SEQUENCE</scope>
    <source>
        <strain evidence="6">CHK183-5548</strain>
    </source>
</reference>
<dbReference type="Proteomes" id="UP000823883">
    <property type="component" value="Unassembled WGS sequence"/>
</dbReference>
<evidence type="ECO:0000313" key="7">
    <source>
        <dbReference type="Proteomes" id="UP000823883"/>
    </source>
</evidence>
<dbReference type="InterPro" id="IPR006145">
    <property type="entry name" value="PsdUridine_synth_RsuA/RluA"/>
</dbReference>
<dbReference type="InterPro" id="IPR050188">
    <property type="entry name" value="RluA_PseudoU_synthase"/>
</dbReference>
<feature type="active site" evidence="3">
    <location>
        <position position="136"/>
    </location>
</feature>
<dbReference type="InterPro" id="IPR006225">
    <property type="entry name" value="PsdUridine_synth_RluC/D"/>
</dbReference>
<dbReference type="GO" id="GO:0003723">
    <property type="term" value="F:RNA binding"/>
    <property type="evidence" value="ECO:0007669"/>
    <property type="project" value="InterPro"/>
</dbReference>
<comment type="caution">
    <text evidence="6">The sequence shown here is derived from an EMBL/GenBank/DDBJ whole genome shotgun (WGS) entry which is preliminary data.</text>
</comment>
<dbReference type="Gene3D" id="3.30.2350.10">
    <property type="entry name" value="Pseudouridine synthase"/>
    <property type="match status" value="1"/>
</dbReference>
<evidence type="ECO:0000256" key="3">
    <source>
        <dbReference type="PIRSR" id="PIRSR606225-1"/>
    </source>
</evidence>
<accession>A0A9D2P9V3</accession>
<dbReference type="NCBIfam" id="TIGR00005">
    <property type="entry name" value="rluA_subfam"/>
    <property type="match status" value="1"/>
</dbReference>
<evidence type="ECO:0000256" key="2">
    <source>
        <dbReference type="ARBA" id="ARBA00010876"/>
    </source>
</evidence>
<gene>
    <name evidence="6" type="ORF">IAA04_02125</name>
</gene>
<organism evidence="6 7">
    <name type="scientific">Candidatus Lachnoclostridium pullistercoris</name>
    <dbReference type="NCBI Taxonomy" id="2838632"/>
    <lineage>
        <taxon>Bacteria</taxon>
        <taxon>Bacillati</taxon>
        <taxon>Bacillota</taxon>
        <taxon>Clostridia</taxon>
        <taxon>Lachnospirales</taxon>
        <taxon>Lachnospiraceae</taxon>
    </lineage>
</organism>
<protein>
    <recommendedName>
        <fullName evidence="4">Pseudouridine synthase</fullName>
        <ecNumber evidence="4">5.4.99.-</ecNumber>
    </recommendedName>
</protein>
<dbReference type="InterPro" id="IPR020103">
    <property type="entry name" value="PsdUridine_synth_cat_dom_sf"/>
</dbReference>
<dbReference type="GO" id="GO:0009982">
    <property type="term" value="F:pseudouridine synthase activity"/>
    <property type="evidence" value="ECO:0007669"/>
    <property type="project" value="InterPro"/>
</dbReference>
<name>A0A9D2P9V3_9FIRM</name>
<dbReference type="PANTHER" id="PTHR21600:SF35">
    <property type="entry name" value="PSEUDOURIDINE SYNTHASE"/>
    <property type="match status" value="1"/>
</dbReference>